<organism evidence="1">
    <name type="scientific">marine sediment metagenome</name>
    <dbReference type="NCBI Taxonomy" id="412755"/>
    <lineage>
        <taxon>unclassified sequences</taxon>
        <taxon>metagenomes</taxon>
        <taxon>ecological metagenomes</taxon>
    </lineage>
</organism>
<proteinExistence type="predicted"/>
<evidence type="ECO:0000313" key="1">
    <source>
        <dbReference type="EMBL" id="GAG37723.1"/>
    </source>
</evidence>
<name>X0XM40_9ZZZZ</name>
<protein>
    <submittedName>
        <fullName evidence="1">Uncharacterized protein</fullName>
    </submittedName>
</protein>
<sequence>MSLVRLVSISVGLVLIWQTIVLLTGVPPYILPDPLSVAEAALTHWG</sequence>
<feature type="non-terminal residue" evidence="1">
    <location>
        <position position="46"/>
    </location>
</feature>
<reference evidence="1" key="1">
    <citation type="journal article" date="2014" name="Front. Microbiol.">
        <title>High frequency of phylogenetically diverse reductive dehalogenase-homologous genes in deep subseafloor sedimentary metagenomes.</title>
        <authorList>
            <person name="Kawai M."/>
            <person name="Futagami T."/>
            <person name="Toyoda A."/>
            <person name="Takaki Y."/>
            <person name="Nishi S."/>
            <person name="Hori S."/>
            <person name="Arai W."/>
            <person name="Tsubouchi T."/>
            <person name="Morono Y."/>
            <person name="Uchiyama I."/>
            <person name="Ito T."/>
            <person name="Fujiyama A."/>
            <person name="Inagaki F."/>
            <person name="Takami H."/>
        </authorList>
    </citation>
    <scope>NUCLEOTIDE SEQUENCE</scope>
    <source>
        <strain evidence="1">Expedition CK06-06</strain>
    </source>
</reference>
<accession>X0XM40</accession>
<dbReference type="AlphaFoldDB" id="X0XM40"/>
<gene>
    <name evidence="1" type="ORF">S01H1_67327</name>
</gene>
<dbReference type="EMBL" id="BARS01044582">
    <property type="protein sequence ID" value="GAG37723.1"/>
    <property type="molecule type" value="Genomic_DNA"/>
</dbReference>
<comment type="caution">
    <text evidence="1">The sequence shown here is derived from an EMBL/GenBank/DDBJ whole genome shotgun (WGS) entry which is preliminary data.</text>
</comment>